<dbReference type="EMBL" id="HQ257512">
    <property type="protein sequence ID" value="ADZ45331.1"/>
    <property type="molecule type" value="Genomic_DNA"/>
</dbReference>
<dbReference type="SUPFAM" id="SSF53756">
    <property type="entry name" value="UDP-Glycosyltransferase/glycogen phosphorylase"/>
    <property type="match status" value="1"/>
</dbReference>
<protein>
    <submittedName>
        <fullName evidence="1">Putative glycosyltransferase</fullName>
    </submittedName>
</protein>
<dbReference type="SMR" id="F2WUD1"/>
<sequence>MSRPTRVLFDAGDYSLSPQDVGGIGLRIAELAETMAEECQVRVLGPAASSSIDMGEAQYVGGVRAWPELLAETDAVLFFDMADRARLEDAVAARRLVISENVAPIEHLEYPSLLVRPDPAAAYRPLVADYQRQLQVSHHFLCRSEVERATLIANLCLTGRLAPRDIQMSRTLAHLVSLVPIGFSDRSASAMAAVAPDPLADFLWTGGIWSFYDPMLLVDAVAVCRDRGRRADTAFLYARRKADNAELVGDLASRIKELRIEDRVTLVDEPLPHDRRDAHLKAARAFISVAEPGAENQTCVRLRLRDSRLHGIPMVVDDFGGTANEVRRSGPGTVLSEATPQALATVLLHYLDDAPRRSGPNPAFRYQTTLQGFLSWLRTTTL</sequence>
<reference evidence="1" key="1">
    <citation type="journal article" date="2011" name="Mol. Biosyst.">
        <title>Identification of the gene cluster involved in muraymycin biosynthesis from Streptomyces sp. NRRL 30471.</title>
        <authorList>
            <person name="Cheng L."/>
            <person name="Chen W."/>
            <person name="Zhai L."/>
            <person name="Xu D."/>
            <person name="Huang T."/>
            <person name="Lin S."/>
            <person name="Zhou X."/>
            <person name="Deng Z."/>
        </authorList>
    </citation>
    <scope>NUCLEOTIDE SEQUENCE</scope>
    <source>
        <strain evidence="1">NRRL 30471</strain>
    </source>
</reference>
<evidence type="ECO:0000313" key="1">
    <source>
        <dbReference type="EMBL" id="ADZ45331.1"/>
    </source>
</evidence>
<gene>
    <name evidence="1" type="primary">mur19</name>
</gene>
<dbReference type="AlphaFoldDB" id="F2WUD1"/>
<organism evidence="1">
    <name type="scientific">Streptomyces sp. NRRL 30471</name>
    <dbReference type="NCBI Taxonomy" id="996287"/>
    <lineage>
        <taxon>Bacteria</taxon>
        <taxon>Bacillati</taxon>
        <taxon>Actinomycetota</taxon>
        <taxon>Actinomycetes</taxon>
        <taxon>Kitasatosporales</taxon>
        <taxon>Streptomycetaceae</taxon>
        <taxon>Streptomyces</taxon>
    </lineage>
</organism>
<accession>F2WUD1</accession>
<keyword evidence="1" id="KW-0808">Transferase</keyword>
<dbReference type="Gene3D" id="3.40.50.2000">
    <property type="entry name" value="Glycogen Phosphorylase B"/>
    <property type="match status" value="1"/>
</dbReference>
<proteinExistence type="predicted"/>
<name>F2WUD1_9ACTN</name>
<dbReference type="GO" id="GO:0016740">
    <property type="term" value="F:transferase activity"/>
    <property type="evidence" value="ECO:0007669"/>
    <property type="project" value="UniProtKB-KW"/>
</dbReference>